<dbReference type="GO" id="GO:0106312">
    <property type="term" value="F:methylenetetrahydrofolate reductase (NADH) activity"/>
    <property type="evidence" value="ECO:0007669"/>
    <property type="project" value="UniProtKB-EC"/>
</dbReference>
<dbReference type="InterPro" id="IPR003171">
    <property type="entry name" value="Mehydrof_redctse-like"/>
</dbReference>
<dbReference type="GO" id="GO:0009086">
    <property type="term" value="P:methionine biosynthetic process"/>
    <property type="evidence" value="ECO:0007669"/>
    <property type="project" value="UniProtKB-KW"/>
</dbReference>
<keyword evidence="4" id="KW-0028">Amino-acid biosynthesis</keyword>
<dbReference type="STRING" id="1503.CLPU_18c00040"/>
<evidence type="ECO:0000256" key="8">
    <source>
        <dbReference type="ARBA" id="ARBA00023027"/>
    </source>
</evidence>
<evidence type="ECO:0000256" key="10">
    <source>
        <dbReference type="ARBA" id="ARBA00034478"/>
    </source>
</evidence>
<comment type="catalytic activity">
    <reaction evidence="11">
        <text>(6S)-5-methyl-5,6,7,8-tetrahydrofolate + NAD(+) = (6R)-5,10-methylene-5,6,7,8-tetrahydrofolate + NADH + H(+)</text>
        <dbReference type="Rhea" id="RHEA:19821"/>
        <dbReference type="ChEBI" id="CHEBI:15378"/>
        <dbReference type="ChEBI" id="CHEBI:15636"/>
        <dbReference type="ChEBI" id="CHEBI:18608"/>
        <dbReference type="ChEBI" id="CHEBI:57540"/>
        <dbReference type="ChEBI" id="CHEBI:57945"/>
        <dbReference type="EC" id="1.5.1.54"/>
    </reaction>
    <physiologicalReaction direction="right-to-left" evidence="11">
        <dbReference type="Rhea" id="RHEA:19823"/>
    </physiologicalReaction>
</comment>
<evidence type="ECO:0000256" key="3">
    <source>
        <dbReference type="ARBA" id="ARBA00006743"/>
    </source>
</evidence>
<dbReference type="PANTHER" id="PTHR45754:SF3">
    <property type="entry name" value="METHYLENETETRAHYDROFOLATE REDUCTASE (NADPH)"/>
    <property type="match status" value="1"/>
</dbReference>
<keyword evidence="5 12" id="KW-0285">Flavoprotein</keyword>
<gene>
    <name evidence="13" type="primary">metF</name>
    <name evidence="13" type="ORF">CLPU_18c00040</name>
</gene>
<dbReference type="EMBL" id="LGSS01000018">
    <property type="protein sequence ID" value="KNF07322.1"/>
    <property type="molecule type" value="Genomic_DNA"/>
</dbReference>
<comment type="caution">
    <text evidence="13">The sequence shown here is derived from an EMBL/GenBank/DDBJ whole genome shotgun (WGS) entry which is preliminary data.</text>
</comment>
<dbReference type="InterPro" id="IPR029041">
    <property type="entry name" value="FAD-linked_oxidoreductase-like"/>
</dbReference>
<evidence type="ECO:0000256" key="7">
    <source>
        <dbReference type="ARBA" id="ARBA00023002"/>
    </source>
</evidence>
<comment type="pathway">
    <text evidence="2 12">One-carbon metabolism; tetrahydrofolate interconversion.</text>
</comment>
<dbReference type="SUPFAM" id="SSF51730">
    <property type="entry name" value="FAD-linked oxidoreductase"/>
    <property type="match status" value="1"/>
</dbReference>
<dbReference type="PANTHER" id="PTHR45754">
    <property type="entry name" value="METHYLENETETRAHYDROFOLATE REDUCTASE"/>
    <property type="match status" value="1"/>
</dbReference>
<keyword evidence="8" id="KW-0520">NAD</keyword>
<evidence type="ECO:0000256" key="2">
    <source>
        <dbReference type="ARBA" id="ARBA00004777"/>
    </source>
</evidence>
<reference evidence="14" key="1">
    <citation type="submission" date="2015-07" db="EMBL/GenBank/DDBJ databases">
        <title>Draft genome sequence of the purine-degrading Gottschalkia purinilyticum DSM 1384 (formerly Clostridium purinilyticum).</title>
        <authorList>
            <person name="Poehlein A."/>
            <person name="Schiel-Bengelsdorf B."/>
            <person name="Bengelsdorf F.R."/>
            <person name="Daniel R."/>
            <person name="Duerre P."/>
        </authorList>
    </citation>
    <scope>NUCLEOTIDE SEQUENCE [LARGE SCALE GENOMIC DNA]</scope>
    <source>
        <strain evidence="14">DSM 1384</strain>
    </source>
</reference>
<dbReference type="GO" id="GO:0005829">
    <property type="term" value="C:cytosol"/>
    <property type="evidence" value="ECO:0007669"/>
    <property type="project" value="InterPro"/>
</dbReference>
<protein>
    <recommendedName>
        <fullName evidence="12">Methylenetetrahydrofolate reductase</fullName>
        <ecNumber evidence="12">1.5.1.54</ecNumber>
    </recommendedName>
</protein>
<keyword evidence="9" id="KW-0486">Methionine biosynthesis</keyword>
<dbReference type="Gene3D" id="3.20.20.220">
    <property type="match status" value="1"/>
</dbReference>
<evidence type="ECO:0000313" key="14">
    <source>
        <dbReference type="Proteomes" id="UP000037267"/>
    </source>
</evidence>
<evidence type="ECO:0000256" key="9">
    <source>
        <dbReference type="ARBA" id="ARBA00023167"/>
    </source>
</evidence>
<dbReference type="AlphaFoldDB" id="A0A0L0W771"/>
<evidence type="ECO:0000256" key="6">
    <source>
        <dbReference type="ARBA" id="ARBA00022827"/>
    </source>
</evidence>
<evidence type="ECO:0000256" key="5">
    <source>
        <dbReference type="ARBA" id="ARBA00022630"/>
    </source>
</evidence>
<dbReference type="InterPro" id="IPR004620">
    <property type="entry name" value="MTHF_reductase_bac"/>
</dbReference>
<dbReference type="OrthoDB" id="9812555at2"/>
<comment type="cofactor">
    <cofactor evidence="1 12">
        <name>FAD</name>
        <dbReference type="ChEBI" id="CHEBI:57692"/>
    </cofactor>
</comment>
<dbReference type="GO" id="GO:0071949">
    <property type="term" value="F:FAD binding"/>
    <property type="evidence" value="ECO:0007669"/>
    <property type="project" value="TreeGrafter"/>
</dbReference>
<dbReference type="GO" id="GO:0035999">
    <property type="term" value="P:tetrahydrofolate interconversion"/>
    <property type="evidence" value="ECO:0007669"/>
    <property type="project" value="UniProtKB-UniPathway"/>
</dbReference>
<dbReference type="Pfam" id="PF02219">
    <property type="entry name" value="MTHFR"/>
    <property type="match status" value="1"/>
</dbReference>
<accession>A0A0L0W771</accession>
<comment type="pathway">
    <text evidence="10">Amino-acid biosynthesis; L-methionine biosynthesis via de novo pathway.</text>
</comment>
<evidence type="ECO:0000256" key="11">
    <source>
        <dbReference type="ARBA" id="ARBA00048628"/>
    </source>
</evidence>
<organism evidence="13 14">
    <name type="scientific">Gottschalkia purinilytica</name>
    <name type="common">Clostridium purinilyticum</name>
    <dbReference type="NCBI Taxonomy" id="1503"/>
    <lineage>
        <taxon>Bacteria</taxon>
        <taxon>Bacillati</taxon>
        <taxon>Bacillota</taxon>
        <taxon>Tissierellia</taxon>
        <taxon>Tissierellales</taxon>
        <taxon>Gottschalkiaceae</taxon>
        <taxon>Gottschalkia</taxon>
    </lineage>
</organism>
<evidence type="ECO:0000256" key="1">
    <source>
        <dbReference type="ARBA" id="ARBA00001974"/>
    </source>
</evidence>
<sequence>MFIKDLYDKKKPIVSFEIFPPKRDYDIDTVYETIQDLRDLNPDYISVTYGAGGVGSSDKTLEIASLVKNKYGIEALAHLTCITSDKVKTKAVIEDLKKHNIENILALRGDIPEGFELEDDRDYSYAKDLIKDIKEIGGFCIGAAAYPEGHIECDKLNDSLIHLKEKVDAGAEFLITQLFFDNDIFYKFLEKAEKHSINVPIVAGVMPILSRSQVEKMIFMCGASLPSRIIKILNKYEGDSESLKKAGIEHAARQIDDLIRNGIDGVHIYTMNQPEIARENVRRIESLKEQLLKQSI</sequence>
<dbReference type="RefSeq" id="WP_050356296.1">
    <property type="nucleotide sequence ID" value="NZ_LGSS01000018.1"/>
</dbReference>
<keyword evidence="6 12" id="KW-0274">FAD</keyword>
<evidence type="ECO:0000256" key="12">
    <source>
        <dbReference type="RuleBase" id="RU003862"/>
    </source>
</evidence>
<proteinExistence type="inferred from homology"/>
<dbReference type="CDD" id="cd00537">
    <property type="entry name" value="MTHFR"/>
    <property type="match status" value="1"/>
</dbReference>
<dbReference type="EC" id="1.5.1.54" evidence="12"/>
<name>A0A0L0W771_GOTPU</name>
<dbReference type="PATRIC" id="fig|1503.3.peg.757"/>
<keyword evidence="7 12" id="KW-0560">Oxidoreductase</keyword>
<dbReference type="Proteomes" id="UP000037267">
    <property type="component" value="Unassembled WGS sequence"/>
</dbReference>
<evidence type="ECO:0000256" key="4">
    <source>
        <dbReference type="ARBA" id="ARBA00022605"/>
    </source>
</evidence>
<evidence type="ECO:0000313" key="13">
    <source>
        <dbReference type="EMBL" id="KNF07322.1"/>
    </source>
</evidence>
<dbReference type="NCBIfam" id="TIGR00676">
    <property type="entry name" value="fadh2"/>
    <property type="match status" value="1"/>
</dbReference>
<comment type="similarity">
    <text evidence="3 12">Belongs to the methylenetetrahydrofolate reductase family.</text>
</comment>
<keyword evidence="14" id="KW-1185">Reference proteome</keyword>
<dbReference type="UniPathway" id="UPA00193"/>